<feature type="domain" description="Mor transcription activator" evidence="2">
    <location>
        <begin position="86"/>
        <end position="161"/>
    </location>
</feature>
<name>A0A4S4AP65_9RHOO</name>
<organism evidence="3 4">
    <name type="scientific">Pseudothauera rhizosphaerae</name>
    <dbReference type="NCBI Taxonomy" id="2565932"/>
    <lineage>
        <taxon>Bacteria</taxon>
        <taxon>Pseudomonadati</taxon>
        <taxon>Pseudomonadota</taxon>
        <taxon>Betaproteobacteria</taxon>
        <taxon>Rhodocyclales</taxon>
        <taxon>Zoogloeaceae</taxon>
        <taxon>Pseudothauera</taxon>
    </lineage>
</organism>
<dbReference type="InterPro" id="IPR014875">
    <property type="entry name" value="Mor_transcription_activator"/>
</dbReference>
<dbReference type="SUPFAM" id="SSF46689">
    <property type="entry name" value="Homeodomain-like"/>
    <property type="match status" value="1"/>
</dbReference>
<comment type="caution">
    <text evidence="3">The sequence shown here is derived from an EMBL/GenBank/DDBJ whole genome shotgun (WGS) entry which is preliminary data.</text>
</comment>
<gene>
    <name evidence="3" type="ORF">E6O51_11920</name>
</gene>
<dbReference type="EMBL" id="SSOD01000008">
    <property type="protein sequence ID" value="THF60929.1"/>
    <property type="molecule type" value="Genomic_DNA"/>
</dbReference>
<feature type="region of interest" description="Disordered" evidence="1">
    <location>
        <begin position="1"/>
        <end position="26"/>
    </location>
</feature>
<feature type="compositionally biased region" description="Basic residues" evidence="1">
    <location>
        <begin position="1"/>
        <end position="18"/>
    </location>
</feature>
<accession>A0A4S4AP65</accession>
<protein>
    <recommendedName>
        <fullName evidence="2">Mor transcription activator domain-containing protein</fullName>
    </recommendedName>
</protein>
<dbReference type="Proteomes" id="UP000307956">
    <property type="component" value="Unassembled WGS sequence"/>
</dbReference>
<reference evidence="3 4" key="1">
    <citation type="submission" date="2019-04" db="EMBL/GenBank/DDBJ databases">
        <title>Azoarcus rhizosphaerae sp. nov. isolated from rhizosphere of Ficus religiosa.</title>
        <authorList>
            <person name="Lin S.-Y."/>
            <person name="Hameed A."/>
            <person name="Hsu Y.-H."/>
            <person name="Young C.-C."/>
        </authorList>
    </citation>
    <scope>NUCLEOTIDE SEQUENCE [LARGE SCALE GENOMIC DNA]</scope>
    <source>
        <strain evidence="3 4">CC-YHH848</strain>
    </source>
</reference>
<proteinExistence type="predicted"/>
<evidence type="ECO:0000259" key="2">
    <source>
        <dbReference type="Pfam" id="PF08765"/>
    </source>
</evidence>
<evidence type="ECO:0000256" key="1">
    <source>
        <dbReference type="SAM" id="MobiDB-lite"/>
    </source>
</evidence>
<evidence type="ECO:0000313" key="4">
    <source>
        <dbReference type="Proteomes" id="UP000307956"/>
    </source>
</evidence>
<sequence>MRRLRRREGPAQHRRRPQPHVAVQEGGQLAPMKADLQILEGDLPPTVKNLLRLAGWRGAFALVREMPGARIYCPAAGRPRDEARYAQVAELTGAAAARRIYAEYRGGILEIPNCRAAFAAARDRWIRARYDAGAGAEELCRATGLSRRRLFEVLKEADRQAAPDERAGDWRGQMGLF</sequence>
<dbReference type="Pfam" id="PF08765">
    <property type="entry name" value="Mor"/>
    <property type="match status" value="1"/>
</dbReference>
<dbReference type="InterPro" id="IPR009057">
    <property type="entry name" value="Homeodomain-like_sf"/>
</dbReference>
<evidence type="ECO:0000313" key="3">
    <source>
        <dbReference type="EMBL" id="THF60929.1"/>
    </source>
</evidence>
<keyword evidence="4" id="KW-1185">Reference proteome</keyword>
<dbReference type="AlphaFoldDB" id="A0A4S4AP65"/>